<dbReference type="EMBL" id="JBCLYO010000026">
    <property type="protein sequence ID" value="KAL0078033.1"/>
    <property type="molecule type" value="Genomic_DNA"/>
</dbReference>
<gene>
    <name evidence="1" type="ORF">J3Q64DRAFT_1616715</name>
</gene>
<dbReference type="PANTHER" id="PTHR21541">
    <property type="entry name" value="BTB POZ DOMAIN CONTAINING 12"/>
    <property type="match status" value="1"/>
</dbReference>
<dbReference type="Proteomes" id="UP001448207">
    <property type="component" value="Unassembled WGS sequence"/>
</dbReference>
<name>A0ABR3APY8_PHYBL</name>
<comment type="caution">
    <text evidence="1">The sequence shown here is derived from an EMBL/GenBank/DDBJ whole genome shotgun (WGS) entry which is preliminary data.</text>
</comment>
<keyword evidence="2" id="KW-1185">Reference proteome</keyword>
<sequence length="237" mass="26851">YSCPICDKDLSCTRSNQSPFDYCIFCGKHISALNSARKDAHFNRCLDDIAREEKESNDAANLAIAAKEAPYLSRLDLCPCCYETDLFRNYNIKRKIAHVKQCAKRRSMTLPQLLQQCRWLGWGHTPVPVAQPPPPSPPCTAKTSLKRTINFAVVEDGSEDFKETVLMYRKPHPLFKKSTKDDKKDESLQTALALSLSMKPSIVKKKGRPTEYDHNSSNILTVEESRRLIADALDNML</sequence>
<feature type="non-terminal residue" evidence="1">
    <location>
        <position position="1"/>
    </location>
</feature>
<proteinExistence type="predicted"/>
<dbReference type="PANTHER" id="PTHR21541:SF3">
    <property type="entry name" value="STRUCTURE-SPECIFIC ENDONUCLEASE SUBUNIT SLX4"/>
    <property type="match status" value="1"/>
</dbReference>
<evidence type="ECO:0000313" key="2">
    <source>
        <dbReference type="Proteomes" id="UP001448207"/>
    </source>
</evidence>
<evidence type="ECO:0000313" key="1">
    <source>
        <dbReference type="EMBL" id="KAL0078033.1"/>
    </source>
</evidence>
<organism evidence="1 2">
    <name type="scientific">Phycomyces blakesleeanus</name>
    <dbReference type="NCBI Taxonomy" id="4837"/>
    <lineage>
        <taxon>Eukaryota</taxon>
        <taxon>Fungi</taxon>
        <taxon>Fungi incertae sedis</taxon>
        <taxon>Mucoromycota</taxon>
        <taxon>Mucoromycotina</taxon>
        <taxon>Mucoromycetes</taxon>
        <taxon>Mucorales</taxon>
        <taxon>Phycomycetaceae</taxon>
        <taxon>Phycomyces</taxon>
    </lineage>
</organism>
<reference evidence="1 2" key="1">
    <citation type="submission" date="2024-04" db="EMBL/GenBank/DDBJ databases">
        <title>Symmetric and asymmetric DNA N6-adenine methylation regulates different biological responses in Mucorales.</title>
        <authorList>
            <consortium name="Lawrence Berkeley National Laboratory"/>
            <person name="Lax C."/>
            <person name="Mondo S.J."/>
            <person name="Osorio-Concepcion M."/>
            <person name="Muszewska A."/>
            <person name="Corrochano-Luque M."/>
            <person name="Gutierrez G."/>
            <person name="Riley R."/>
            <person name="Lipzen A."/>
            <person name="Guo J."/>
            <person name="Hundley H."/>
            <person name="Amirebrahimi M."/>
            <person name="Ng V."/>
            <person name="Lorenzo-Gutierrez D."/>
            <person name="Binder U."/>
            <person name="Yang J."/>
            <person name="Song Y."/>
            <person name="Canovas D."/>
            <person name="Navarro E."/>
            <person name="Freitag M."/>
            <person name="Gabaldon T."/>
            <person name="Grigoriev I.V."/>
            <person name="Corrochano L.M."/>
            <person name="Nicolas F.E."/>
            <person name="Garre V."/>
        </authorList>
    </citation>
    <scope>NUCLEOTIDE SEQUENCE [LARGE SCALE GENOMIC DNA]</scope>
    <source>
        <strain evidence="1 2">L51</strain>
    </source>
</reference>
<accession>A0ABR3APY8</accession>
<protein>
    <submittedName>
        <fullName evidence="1">Uncharacterized protein</fullName>
    </submittedName>
</protein>
<feature type="non-terminal residue" evidence="1">
    <location>
        <position position="237"/>
    </location>
</feature>